<name>A0A410WVW0_9BACL</name>
<dbReference type="InterPro" id="IPR010090">
    <property type="entry name" value="Phage_tape_meas"/>
</dbReference>
<evidence type="ECO:0000259" key="3">
    <source>
        <dbReference type="Pfam" id="PF10145"/>
    </source>
</evidence>
<accession>A0A410WVW0</accession>
<dbReference type="GeneID" id="95375642"/>
<dbReference type="Proteomes" id="UP000288943">
    <property type="component" value="Chromosome"/>
</dbReference>
<feature type="transmembrane region" description="Helical" evidence="2">
    <location>
        <begin position="547"/>
        <end position="572"/>
    </location>
</feature>
<evidence type="ECO:0000256" key="2">
    <source>
        <dbReference type="SAM" id="Phobius"/>
    </source>
</evidence>
<protein>
    <recommendedName>
        <fullName evidence="3">Phage tail tape measure protein domain-containing protein</fullName>
    </recommendedName>
</protein>
<feature type="region of interest" description="Disordered" evidence="1">
    <location>
        <begin position="656"/>
        <end position="677"/>
    </location>
</feature>
<evidence type="ECO:0000313" key="5">
    <source>
        <dbReference type="Proteomes" id="UP000288943"/>
    </source>
</evidence>
<feature type="domain" description="Phage tail tape measure protein" evidence="3">
    <location>
        <begin position="127"/>
        <end position="321"/>
    </location>
</feature>
<keyword evidence="2" id="KW-0472">Membrane</keyword>
<feature type="compositionally biased region" description="Polar residues" evidence="1">
    <location>
        <begin position="656"/>
        <end position="675"/>
    </location>
</feature>
<dbReference type="AlphaFoldDB" id="A0A410WVW0"/>
<proteinExistence type="predicted"/>
<dbReference type="EMBL" id="CP026520">
    <property type="protein sequence ID" value="QAV18460.1"/>
    <property type="molecule type" value="Genomic_DNA"/>
</dbReference>
<reference evidence="4 5" key="1">
    <citation type="submission" date="2018-01" db="EMBL/GenBank/DDBJ databases">
        <title>The whole genome sequencing and assembly of Paenibacillus chitinolyticus KCCM 41400 strain.</title>
        <authorList>
            <person name="Kim J.-Y."/>
            <person name="Park M.-K."/>
            <person name="Lee Y.-J."/>
            <person name="Yi H."/>
            <person name="Bahn Y.-S."/>
            <person name="Kim J.F."/>
            <person name="Lee D.-W."/>
        </authorList>
    </citation>
    <scope>NUCLEOTIDE SEQUENCE [LARGE SCALE GENOMIC DNA]</scope>
    <source>
        <strain evidence="4 5">KCCM 41400</strain>
    </source>
</reference>
<dbReference type="KEGG" id="pchi:PC41400_12555"/>
<keyword evidence="2" id="KW-1133">Transmembrane helix</keyword>
<dbReference type="Pfam" id="PF10145">
    <property type="entry name" value="PhageMin_Tail"/>
    <property type="match status" value="1"/>
</dbReference>
<evidence type="ECO:0000256" key="1">
    <source>
        <dbReference type="SAM" id="MobiDB-lite"/>
    </source>
</evidence>
<evidence type="ECO:0000313" key="4">
    <source>
        <dbReference type="EMBL" id="QAV18460.1"/>
    </source>
</evidence>
<dbReference type="OrthoDB" id="90760at2"/>
<gene>
    <name evidence="4" type="ORF">PC41400_12555</name>
</gene>
<keyword evidence="2" id="KW-0812">Transmembrane</keyword>
<organism evidence="4 5">
    <name type="scientific">Paenibacillus chitinolyticus</name>
    <dbReference type="NCBI Taxonomy" id="79263"/>
    <lineage>
        <taxon>Bacteria</taxon>
        <taxon>Bacillati</taxon>
        <taxon>Bacillota</taxon>
        <taxon>Bacilli</taxon>
        <taxon>Bacillales</taxon>
        <taxon>Paenibacillaceae</taxon>
        <taxon>Paenibacillus</taxon>
    </lineage>
</organism>
<dbReference type="RefSeq" id="WP_129112477.1">
    <property type="nucleotide sequence ID" value="NZ_CP026520.1"/>
</dbReference>
<sequence>MANGTNLPATVNLQLDTASVTNVTKMIKDVQYTLQQLVIVNIPPDMLKPLSEEVKETDSALKKAKKTLDGFANGLKTIKGIQASFMGVVTKIDEFNVAMKQVQASTGVSKTEMVELEASAKALYKQNLGGTWNDLAGSLSTVKQLTNQQGAALQETTKNAIVFKDVFGKDVKSSAASAEYMMKDFGISSTEAYNLFAQGAQKGLEKSGNLLDSVNKYGAHFKTMGFSANQMFNTFGLGTKLGVSGLDTIGGAMKEFSTTSTSGSKDSVAAFKALNMDAESMTQIFSKGGPEAQAAFNKVATSLASITDPMKRNEIGIKLFGTSFKGLQQDVLMAMGSARSEFDMTKNTMAQLSTVKYDTLGDAFNSIGRQLFVEILQPIQNMAMPVLSQFADSLIVAIPAVKTAINEVFNTVMTMGPQIGSFITGFLEEHQKAILGVAGVLTLVFGPALVKTGLQALSAGYQVVTTFVKSIVKAGLESVVAAGKMTGGIIAAMYKFAAQGWQSALALGRNTIAVLRNVAAMALLKAQQIATTVILWGMAAAQNGVNLAFLANPITLVVIALAALVAGGIALYKNWDTVKAKAYDLWTAMQGTFGSIGAFFSNLWTDIKNGAIDGINFVINAINSGISKINGMSINVPSWLGGGTFGMNIPPIQTIAKSTPSQGATNKGNPGSGTASPPKGLILKVIRSSGQAIPLLKDLHLRLMQKAELSQVPSSPGSAKEETARSSFRSTIRTAAADCMRPQAGCWAFRLPEVRPEAGPLFLTRRITSTEMPIRPLSSRWSRERDGILKENSTPIYVKKRG</sequence>